<dbReference type="OrthoDB" id="7429195at2"/>
<evidence type="ECO:0000259" key="3">
    <source>
        <dbReference type="PROSITE" id="PS50894"/>
    </source>
</evidence>
<name>A0A518RCY8_9SPHN</name>
<keyword evidence="5" id="KW-1185">Reference proteome</keyword>
<dbReference type="SUPFAM" id="SSF47226">
    <property type="entry name" value="Histidine-containing phosphotransfer domain, HPT domain"/>
    <property type="match status" value="1"/>
</dbReference>
<dbReference type="RefSeq" id="WP_145845140.1">
    <property type="nucleotide sequence ID" value="NZ_CP042239.1"/>
</dbReference>
<organism evidence="4 5">
    <name type="scientific">Sphingomonas suaedae</name>
    <dbReference type="NCBI Taxonomy" id="2599297"/>
    <lineage>
        <taxon>Bacteria</taxon>
        <taxon>Pseudomonadati</taxon>
        <taxon>Pseudomonadota</taxon>
        <taxon>Alphaproteobacteria</taxon>
        <taxon>Sphingomonadales</taxon>
        <taxon>Sphingomonadaceae</taxon>
        <taxon>Sphingomonas</taxon>
    </lineage>
</organism>
<dbReference type="InterPro" id="IPR036641">
    <property type="entry name" value="HPT_dom_sf"/>
</dbReference>
<dbReference type="Proteomes" id="UP000318055">
    <property type="component" value="Chromosome"/>
</dbReference>
<protein>
    <submittedName>
        <fullName evidence="4">Hpt domain-containing protein</fullName>
    </submittedName>
</protein>
<dbReference type="Gene3D" id="1.20.120.160">
    <property type="entry name" value="HPT domain"/>
    <property type="match status" value="1"/>
</dbReference>
<dbReference type="GO" id="GO:0000160">
    <property type="term" value="P:phosphorelay signal transduction system"/>
    <property type="evidence" value="ECO:0007669"/>
    <property type="project" value="UniProtKB-KW"/>
</dbReference>
<dbReference type="KEGG" id="ssua:FPZ54_03830"/>
<sequence>MAEFEARMAALRTRFAARATAETEAIRRHLAAGEREALRDICHWLAGTAGTFGYPAISDAASRVEEAIEAGAGDAAFEHLAAALLQELDALPQER</sequence>
<keyword evidence="2" id="KW-0597">Phosphoprotein</keyword>
<gene>
    <name evidence="4" type="ORF">FPZ54_03830</name>
</gene>
<feature type="modified residue" description="Phosphohistidine" evidence="2">
    <location>
        <position position="43"/>
    </location>
</feature>
<evidence type="ECO:0000256" key="2">
    <source>
        <dbReference type="PROSITE-ProRule" id="PRU00110"/>
    </source>
</evidence>
<dbReference type="InterPro" id="IPR008207">
    <property type="entry name" value="Sig_transdc_His_kin_Hpt_dom"/>
</dbReference>
<dbReference type="PROSITE" id="PS50894">
    <property type="entry name" value="HPT"/>
    <property type="match status" value="1"/>
</dbReference>
<evidence type="ECO:0000313" key="4">
    <source>
        <dbReference type="EMBL" id="QDX25241.1"/>
    </source>
</evidence>
<keyword evidence="1" id="KW-0902">Two-component regulatory system</keyword>
<proteinExistence type="predicted"/>
<feature type="domain" description="HPt" evidence="3">
    <location>
        <begin position="4"/>
        <end position="95"/>
    </location>
</feature>
<evidence type="ECO:0000256" key="1">
    <source>
        <dbReference type="ARBA" id="ARBA00023012"/>
    </source>
</evidence>
<dbReference type="Pfam" id="PF01627">
    <property type="entry name" value="Hpt"/>
    <property type="match status" value="1"/>
</dbReference>
<dbReference type="GO" id="GO:0004672">
    <property type="term" value="F:protein kinase activity"/>
    <property type="evidence" value="ECO:0007669"/>
    <property type="project" value="UniProtKB-ARBA"/>
</dbReference>
<dbReference type="EMBL" id="CP042239">
    <property type="protein sequence ID" value="QDX25241.1"/>
    <property type="molecule type" value="Genomic_DNA"/>
</dbReference>
<dbReference type="AlphaFoldDB" id="A0A518RCY8"/>
<accession>A0A518RCY8</accession>
<reference evidence="4 5" key="1">
    <citation type="submission" date="2019-07" db="EMBL/GenBank/DDBJ databases">
        <title>Sphingomonas alkalisoli sp. nov., isolated from rhizosphere soil of Suaedae salsa.</title>
        <authorList>
            <person name="Zhang H."/>
            <person name="Xu L."/>
            <person name="Zhang J.-X."/>
            <person name="Sun J.-Q."/>
        </authorList>
    </citation>
    <scope>NUCLEOTIDE SEQUENCE [LARGE SCALE GENOMIC DNA]</scope>
    <source>
        <strain evidence="4 5">XS-10</strain>
    </source>
</reference>
<evidence type="ECO:0000313" key="5">
    <source>
        <dbReference type="Proteomes" id="UP000318055"/>
    </source>
</evidence>